<reference evidence="2" key="1">
    <citation type="submission" date="2019-01" db="EMBL/GenBank/DDBJ databases">
        <title>Draft genome sequences of three monokaryotic isolates of the white-rot basidiomycete fungus Dichomitus squalens.</title>
        <authorList>
            <consortium name="DOE Joint Genome Institute"/>
            <person name="Lopez S.C."/>
            <person name="Andreopoulos B."/>
            <person name="Pangilinan J."/>
            <person name="Lipzen A."/>
            <person name="Riley R."/>
            <person name="Ahrendt S."/>
            <person name="Ng V."/>
            <person name="Barry K."/>
            <person name="Daum C."/>
            <person name="Grigoriev I.V."/>
            <person name="Hilden K.S."/>
            <person name="Makela M.R."/>
            <person name="de Vries R.P."/>
        </authorList>
    </citation>
    <scope>NUCLEOTIDE SEQUENCE [LARGE SCALE GENOMIC DNA]</scope>
    <source>
        <strain evidence="2">OM18370.1</strain>
    </source>
</reference>
<dbReference type="Proteomes" id="UP000292957">
    <property type="component" value="Unassembled WGS sequence"/>
</dbReference>
<evidence type="ECO:0000313" key="2">
    <source>
        <dbReference type="EMBL" id="TBU28166.1"/>
    </source>
</evidence>
<dbReference type="AlphaFoldDB" id="A0A4Q9MPW1"/>
<accession>A0A4Q9MPW1</accession>
<gene>
    <name evidence="2" type="ORF">BD311DRAFT_807154</name>
</gene>
<organism evidence="2">
    <name type="scientific">Dichomitus squalens</name>
    <dbReference type="NCBI Taxonomy" id="114155"/>
    <lineage>
        <taxon>Eukaryota</taxon>
        <taxon>Fungi</taxon>
        <taxon>Dikarya</taxon>
        <taxon>Basidiomycota</taxon>
        <taxon>Agaricomycotina</taxon>
        <taxon>Agaricomycetes</taxon>
        <taxon>Polyporales</taxon>
        <taxon>Polyporaceae</taxon>
        <taxon>Dichomitus</taxon>
    </lineage>
</organism>
<name>A0A4Q9MPW1_9APHY</name>
<sequence length="100" mass="10908">MPVQRTCISRATPSSRLSRSRPLSLLSPELLPSPPPPHSHNLDLLIIFPPVSLSLAALTRYTPKWLRKLTGPPPGSAQDNSGSWLWGWAWASEGSVSVDN</sequence>
<feature type="region of interest" description="Disordered" evidence="1">
    <location>
        <begin position="1"/>
        <end position="21"/>
    </location>
</feature>
<feature type="compositionally biased region" description="Polar residues" evidence="1">
    <location>
        <begin position="1"/>
        <end position="12"/>
    </location>
</feature>
<evidence type="ECO:0000256" key="1">
    <source>
        <dbReference type="SAM" id="MobiDB-lite"/>
    </source>
</evidence>
<protein>
    <submittedName>
        <fullName evidence="2">Uncharacterized protein</fullName>
    </submittedName>
</protein>
<proteinExistence type="predicted"/>
<dbReference type="EMBL" id="ML143424">
    <property type="protein sequence ID" value="TBU28166.1"/>
    <property type="molecule type" value="Genomic_DNA"/>
</dbReference>